<dbReference type="SUPFAM" id="SSF47027">
    <property type="entry name" value="Acyl-CoA binding protein"/>
    <property type="match status" value="1"/>
</dbReference>
<keyword evidence="2" id="KW-0446">Lipid-binding</keyword>
<dbReference type="EMBL" id="QEAM01000145">
    <property type="protein sequence ID" value="TPX45305.1"/>
    <property type="molecule type" value="Genomic_DNA"/>
</dbReference>
<accession>A0A507CNF5</accession>
<dbReference type="InterPro" id="IPR000582">
    <property type="entry name" value="Acyl-CoA-binding_protein"/>
</dbReference>
<organism evidence="4 6">
    <name type="scientific">Synchytrium endobioticum</name>
    <dbReference type="NCBI Taxonomy" id="286115"/>
    <lineage>
        <taxon>Eukaryota</taxon>
        <taxon>Fungi</taxon>
        <taxon>Fungi incertae sedis</taxon>
        <taxon>Chytridiomycota</taxon>
        <taxon>Chytridiomycota incertae sedis</taxon>
        <taxon>Chytridiomycetes</taxon>
        <taxon>Synchytriales</taxon>
        <taxon>Synchytriaceae</taxon>
        <taxon>Synchytrium</taxon>
    </lineage>
</organism>
<evidence type="ECO:0000313" key="5">
    <source>
        <dbReference type="EMBL" id="TPX45305.1"/>
    </source>
</evidence>
<evidence type="ECO:0000256" key="2">
    <source>
        <dbReference type="ARBA" id="ARBA00023121"/>
    </source>
</evidence>
<protein>
    <recommendedName>
        <fullName evidence="3">ACB domain-containing protein</fullName>
    </recommendedName>
</protein>
<dbReference type="VEuPathDB" id="FungiDB:SeMB42_g05907"/>
<dbReference type="Gene3D" id="1.20.80.10">
    <property type="match status" value="1"/>
</dbReference>
<evidence type="ECO:0000313" key="4">
    <source>
        <dbReference type="EMBL" id="TPX40654.1"/>
    </source>
</evidence>
<dbReference type="PRINTS" id="PR00689">
    <property type="entry name" value="ACOABINDINGP"/>
</dbReference>
<evidence type="ECO:0000313" key="6">
    <source>
        <dbReference type="Proteomes" id="UP000317494"/>
    </source>
</evidence>
<sequence>MCCKRLLVRSWIGQRTPSARSIHHIKCADFIQRAPKEPAPGFKPLSNAQRLEFYAAYKQGTIGKNTTDKPGMFNLEGRYKWDAWTQLGDMTPEAAMQKYVDLAIPFLKQFAGMSDEDLDKYISTFKPESRQDEVKKLIAELKEFAATL</sequence>
<reference evidence="6 7" key="1">
    <citation type="journal article" date="2019" name="Sci. Rep.">
        <title>Comparative genomics of chytrid fungi reveal insights into the obligate biotrophic and pathogenic lifestyle of Synchytrium endobioticum.</title>
        <authorList>
            <person name="van de Vossenberg B.T.L.H."/>
            <person name="Warris S."/>
            <person name="Nguyen H.D.T."/>
            <person name="van Gent-Pelzer M.P.E."/>
            <person name="Joly D.L."/>
            <person name="van de Geest H.C."/>
            <person name="Bonants P.J.M."/>
            <person name="Smith D.S."/>
            <person name="Levesque C.A."/>
            <person name="van der Lee T.A.J."/>
        </authorList>
    </citation>
    <scope>NUCLEOTIDE SEQUENCE [LARGE SCALE GENOMIC DNA]</scope>
    <source>
        <strain evidence="5 7">LEV6574</strain>
        <strain evidence="4 6">MB42</strain>
    </source>
</reference>
<dbReference type="AlphaFoldDB" id="A0A507CNF5"/>
<evidence type="ECO:0000259" key="3">
    <source>
        <dbReference type="PROSITE" id="PS51228"/>
    </source>
</evidence>
<feature type="domain" description="ACB" evidence="3">
    <location>
        <begin position="19"/>
        <end position="112"/>
    </location>
</feature>
<dbReference type="STRING" id="286115.A0A507CNF5"/>
<dbReference type="GO" id="GO:0000062">
    <property type="term" value="F:fatty-acyl-CoA binding"/>
    <property type="evidence" value="ECO:0007669"/>
    <property type="project" value="InterPro"/>
</dbReference>
<dbReference type="PANTHER" id="PTHR23310:SF62">
    <property type="entry name" value="ACYL-COA BINDING PROTEIN 1, ISOFORM A"/>
    <property type="match status" value="1"/>
</dbReference>
<keyword evidence="6" id="KW-1185">Reference proteome</keyword>
<dbReference type="InterPro" id="IPR014352">
    <property type="entry name" value="FERM/acyl-CoA-bd_prot_sf"/>
</dbReference>
<gene>
    <name evidence="5" type="ORF">SeLEV6574_g03943</name>
    <name evidence="4" type="ORF">SeMB42_g05907</name>
</gene>
<dbReference type="Pfam" id="PF00887">
    <property type="entry name" value="ACBP"/>
    <property type="match status" value="1"/>
</dbReference>
<evidence type="ECO:0000256" key="1">
    <source>
        <dbReference type="ARBA" id="ARBA00005567"/>
    </source>
</evidence>
<dbReference type="Proteomes" id="UP000317494">
    <property type="component" value="Unassembled WGS sequence"/>
</dbReference>
<dbReference type="PANTHER" id="PTHR23310">
    <property type="entry name" value="ACYL-COA-BINDING PROTEIN, ACBP"/>
    <property type="match status" value="1"/>
</dbReference>
<dbReference type="PROSITE" id="PS51228">
    <property type="entry name" value="ACB_2"/>
    <property type="match status" value="1"/>
</dbReference>
<evidence type="ECO:0000313" key="7">
    <source>
        <dbReference type="Proteomes" id="UP000320475"/>
    </source>
</evidence>
<dbReference type="EMBL" id="QEAN01000304">
    <property type="protein sequence ID" value="TPX40654.1"/>
    <property type="molecule type" value="Genomic_DNA"/>
</dbReference>
<comment type="caution">
    <text evidence="4">The sequence shown here is derived from an EMBL/GenBank/DDBJ whole genome shotgun (WGS) entry which is preliminary data.</text>
</comment>
<dbReference type="GO" id="GO:0006631">
    <property type="term" value="P:fatty acid metabolic process"/>
    <property type="evidence" value="ECO:0007669"/>
    <property type="project" value="TreeGrafter"/>
</dbReference>
<name>A0A507CNF5_9FUNG</name>
<comment type="similarity">
    <text evidence="1">Belongs to the ACBP family.</text>
</comment>
<proteinExistence type="inferred from homology"/>
<dbReference type="Proteomes" id="UP000320475">
    <property type="component" value="Unassembled WGS sequence"/>
</dbReference>
<dbReference type="OrthoDB" id="346910at2759"/>
<dbReference type="InterPro" id="IPR035984">
    <property type="entry name" value="Acyl-CoA-binding_sf"/>
</dbReference>